<protein>
    <submittedName>
        <fullName evidence="2">Uncharacterized protein</fullName>
    </submittedName>
</protein>
<gene>
    <name evidence="2" type="ORF">BIW11_00260</name>
</gene>
<proteinExistence type="predicted"/>
<feature type="signal peptide" evidence="1">
    <location>
        <begin position="1"/>
        <end position="18"/>
    </location>
</feature>
<dbReference type="InParanoid" id="A0A1V9XYX2"/>
<dbReference type="Gene3D" id="3.15.10.50">
    <property type="match status" value="1"/>
</dbReference>
<keyword evidence="1" id="KW-0732">Signal</keyword>
<feature type="chain" id="PRO_5012822600" evidence="1">
    <location>
        <begin position="19"/>
        <end position="214"/>
    </location>
</feature>
<organism evidence="2 3">
    <name type="scientific">Tropilaelaps mercedesae</name>
    <dbReference type="NCBI Taxonomy" id="418985"/>
    <lineage>
        <taxon>Eukaryota</taxon>
        <taxon>Metazoa</taxon>
        <taxon>Ecdysozoa</taxon>
        <taxon>Arthropoda</taxon>
        <taxon>Chelicerata</taxon>
        <taxon>Arachnida</taxon>
        <taxon>Acari</taxon>
        <taxon>Parasitiformes</taxon>
        <taxon>Mesostigmata</taxon>
        <taxon>Gamasina</taxon>
        <taxon>Dermanyssoidea</taxon>
        <taxon>Laelapidae</taxon>
        <taxon>Tropilaelaps</taxon>
    </lineage>
</organism>
<dbReference type="InterPro" id="IPR038602">
    <property type="entry name" value="Mite_allergen_7_sf"/>
</dbReference>
<evidence type="ECO:0000256" key="1">
    <source>
        <dbReference type="SAM" id="SignalP"/>
    </source>
</evidence>
<accession>A0A1V9XYX2</accession>
<evidence type="ECO:0000313" key="3">
    <source>
        <dbReference type="Proteomes" id="UP000192247"/>
    </source>
</evidence>
<keyword evidence="3" id="KW-1185">Reference proteome</keyword>
<reference evidence="2 3" key="1">
    <citation type="journal article" date="2017" name="Gigascience">
        <title>Draft genome of the honey bee ectoparasitic mite, Tropilaelaps mercedesae, is shaped by the parasitic life history.</title>
        <authorList>
            <person name="Dong X."/>
            <person name="Armstrong S.D."/>
            <person name="Xia D."/>
            <person name="Makepeace B.L."/>
            <person name="Darby A.C."/>
            <person name="Kadowaki T."/>
        </authorList>
    </citation>
    <scope>NUCLEOTIDE SEQUENCE [LARGE SCALE GENOMIC DNA]</scope>
    <source>
        <strain evidence="2">Wuxi-XJTLU</strain>
    </source>
</reference>
<dbReference type="EMBL" id="MNPL01001915">
    <property type="protein sequence ID" value="OQR78696.1"/>
    <property type="molecule type" value="Genomic_DNA"/>
</dbReference>
<sequence length="214" mass="23244">MLCRSVLCALALAVFASANGTVNNFIDNVLYDMSLQVPRNGLDPLRVVPFQVKVKGNGITNRDFKANFTQGSIFGLSGVTRQGDCTYGTFQGLMKMGCYVTFRFVKIIMNADVKGDQISGTKHAISTSTAVMPNTLALVEIQGHRGGPAGLANIIVNAITMNTTVVQGKLDLKSSRYQEFIKQTHTQLSNQLHGIVHGTYAAALRTVLSRRFMP</sequence>
<dbReference type="OrthoDB" id="6428476at2759"/>
<dbReference type="AlphaFoldDB" id="A0A1V9XYX2"/>
<evidence type="ECO:0000313" key="2">
    <source>
        <dbReference type="EMBL" id="OQR78696.1"/>
    </source>
</evidence>
<comment type="caution">
    <text evidence="2">The sequence shown here is derived from an EMBL/GenBank/DDBJ whole genome shotgun (WGS) entry which is preliminary data.</text>
</comment>
<dbReference type="Proteomes" id="UP000192247">
    <property type="component" value="Unassembled WGS sequence"/>
</dbReference>
<name>A0A1V9XYX2_9ACAR</name>